<keyword evidence="5" id="KW-0479">Metal-binding</keyword>
<dbReference type="RefSeq" id="WP_070993162.1">
    <property type="nucleotide sequence ID" value="NZ_CBCSHD010000004.1"/>
</dbReference>
<dbReference type="SUPFAM" id="SSF51316">
    <property type="entry name" value="Mss4-like"/>
    <property type="match status" value="1"/>
</dbReference>
<organism evidence="11 12">
    <name type="scientific">Pseudoalteromonas byunsanensis</name>
    <dbReference type="NCBI Taxonomy" id="327939"/>
    <lineage>
        <taxon>Bacteria</taxon>
        <taxon>Pseudomonadati</taxon>
        <taxon>Pseudomonadota</taxon>
        <taxon>Gammaproteobacteria</taxon>
        <taxon>Alteromonadales</taxon>
        <taxon>Pseudoalteromonadaceae</taxon>
        <taxon>Pseudoalteromonas</taxon>
    </lineage>
</organism>
<dbReference type="InterPro" id="IPR002579">
    <property type="entry name" value="Met_Sox_Rdtase_MsrB_dom"/>
</dbReference>
<dbReference type="Gene3D" id="2.170.150.20">
    <property type="entry name" value="Peptide methionine sulfoxide reductase"/>
    <property type="match status" value="1"/>
</dbReference>
<dbReference type="GO" id="GO:0006979">
    <property type="term" value="P:response to oxidative stress"/>
    <property type="evidence" value="ECO:0007669"/>
    <property type="project" value="InterPro"/>
</dbReference>
<reference evidence="11 12" key="1">
    <citation type="submission" date="2016-10" db="EMBL/GenBank/DDBJ databases">
        <title>Pseudoalteromonas amylolytica sp. nov., isolated from the surface seawater.</title>
        <authorList>
            <person name="Wu Y.-H."/>
            <person name="Cheng H."/>
            <person name="Jin X.-B."/>
            <person name="Wang C.-S."/>
            <person name="Xu X.-W."/>
        </authorList>
    </citation>
    <scope>NUCLEOTIDE SEQUENCE [LARGE SCALE GENOMIC DNA]</scope>
    <source>
        <strain evidence="11 12">JCM 12483</strain>
    </source>
</reference>
<feature type="domain" description="MsrB" evidence="10">
    <location>
        <begin position="26"/>
        <end position="146"/>
    </location>
</feature>
<dbReference type="EMBL" id="MNAN01000035">
    <property type="protein sequence ID" value="OHU93869.1"/>
    <property type="molecule type" value="Genomic_DNA"/>
</dbReference>
<keyword evidence="7" id="KW-0560">Oxidoreductase</keyword>
<evidence type="ECO:0000256" key="5">
    <source>
        <dbReference type="ARBA" id="ARBA00022723"/>
    </source>
</evidence>
<dbReference type="FunFam" id="2.170.150.20:FF:000001">
    <property type="entry name" value="Peptide methionine sulfoxide reductase MsrB"/>
    <property type="match status" value="1"/>
</dbReference>
<dbReference type="PROSITE" id="PS51790">
    <property type="entry name" value="MSRB"/>
    <property type="match status" value="1"/>
</dbReference>
<comment type="similarity">
    <text evidence="2">Belongs to the MsrB Met sulfoxide reductase family.</text>
</comment>
<dbReference type="STRING" id="327939.BIW53_16650"/>
<dbReference type="GO" id="GO:0033743">
    <property type="term" value="F:peptide-methionine (R)-S-oxide reductase activity"/>
    <property type="evidence" value="ECO:0007669"/>
    <property type="project" value="UniProtKB-EC"/>
</dbReference>
<dbReference type="EC" id="1.8.4.12" evidence="3"/>
<dbReference type="Pfam" id="PF01641">
    <property type="entry name" value="SelR"/>
    <property type="match status" value="1"/>
</dbReference>
<evidence type="ECO:0000256" key="8">
    <source>
        <dbReference type="ARBA" id="ARBA00048488"/>
    </source>
</evidence>
<evidence type="ECO:0000256" key="4">
    <source>
        <dbReference type="ARBA" id="ARBA00021130"/>
    </source>
</evidence>
<protein>
    <recommendedName>
        <fullName evidence="4">Peptide methionine sulfoxide reductase MsrB</fullName>
        <ecNumber evidence="3">1.8.4.12</ecNumber>
    </recommendedName>
    <alternativeName>
        <fullName evidence="9">Peptide-methionine (R)-S-oxide reductase</fullName>
    </alternativeName>
</protein>
<dbReference type="PANTHER" id="PTHR10173:SF52">
    <property type="entry name" value="METHIONINE-R-SULFOXIDE REDUCTASE B1"/>
    <property type="match status" value="1"/>
</dbReference>
<evidence type="ECO:0000313" key="12">
    <source>
        <dbReference type="Proteomes" id="UP000180253"/>
    </source>
</evidence>
<comment type="cofactor">
    <cofactor evidence="1">
        <name>Zn(2+)</name>
        <dbReference type="ChEBI" id="CHEBI:29105"/>
    </cofactor>
</comment>
<evidence type="ECO:0000313" key="11">
    <source>
        <dbReference type="EMBL" id="OHU93869.1"/>
    </source>
</evidence>
<dbReference type="NCBIfam" id="TIGR00357">
    <property type="entry name" value="peptide-methionine (R)-S-oxide reductase MsrB"/>
    <property type="match status" value="1"/>
</dbReference>
<dbReference type="GO" id="GO:0005737">
    <property type="term" value="C:cytoplasm"/>
    <property type="evidence" value="ECO:0007669"/>
    <property type="project" value="TreeGrafter"/>
</dbReference>
<dbReference type="OrthoDB" id="4174719at2"/>
<evidence type="ECO:0000256" key="2">
    <source>
        <dbReference type="ARBA" id="ARBA00007174"/>
    </source>
</evidence>
<keyword evidence="12" id="KW-1185">Reference proteome</keyword>
<dbReference type="AlphaFoldDB" id="A0A1S1N5G0"/>
<comment type="catalytic activity">
    <reaction evidence="8">
        <text>L-methionyl-[protein] + [thioredoxin]-disulfide + H2O = L-methionyl-(R)-S-oxide-[protein] + [thioredoxin]-dithiol</text>
        <dbReference type="Rhea" id="RHEA:24164"/>
        <dbReference type="Rhea" id="RHEA-COMP:10698"/>
        <dbReference type="Rhea" id="RHEA-COMP:10700"/>
        <dbReference type="Rhea" id="RHEA-COMP:12313"/>
        <dbReference type="Rhea" id="RHEA-COMP:12314"/>
        <dbReference type="ChEBI" id="CHEBI:15377"/>
        <dbReference type="ChEBI" id="CHEBI:16044"/>
        <dbReference type="ChEBI" id="CHEBI:29950"/>
        <dbReference type="ChEBI" id="CHEBI:45764"/>
        <dbReference type="ChEBI" id="CHEBI:50058"/>
        <dbReference type="EC" id="1.8.4.12"/>
    </reaction>
</comment>
<evidence type="ECO:0000256" key="6">
    <source>
        <dbReference type="ARBA" id="ARBA00022833"/>
    </source>
</evidence>
<keyword evidence="6" id="KW-0862">Zinc</keyword>
<comment type="caution">
    <text evidence="11">The sequence shown here is derived from an EMBL/GenBank/DDBJ whole genome shotgun (WGS) entry which is preliminary data.</text>
</comment>
<gene>
    <name evidence="11" type="ORF">BIW53_16650</name>
</gene>
<dbReference type="GO" id="GO:0046872">
    <property type="term" value="F:metal ion binding"/>
    <property type="evidence" value="ECO:0007669"/>
    <property type="project" value="UniProtKB-KW"/>
</dbReference>
<dbReference type="InterPro" id="IPR028427">
    <property type="entry name" value="Met_Sox_Rdtase_MsrB"/>
</dbReference>
<evidence type="ECO:0000256" key="3">
    <source>
        <dbReference type="ARBA" id="ARBA00012499"/>
    </source>
</evidence>
<dbReference type="PANTHER" id="PTHR10173">
    <property type="entry name" value="METHIONINE SULFOXIDE REDUCTASE"/>
    <property type="match status" value="1"/>
</dbReference>
<proteinExistence type="inferred from homology"/>
<evidence type="ECO:0000256" key="1">
    <source>
        <dbReference type="ARBA" id="ARBA00001947"/>
    </source>
</evidence>
<dbReference type="InterPro" id="IPR011057">
    <property type="entry name" value="Mss4-like_sf"/>
</dbReference>
<dbReference type="Proteomes" id="UP000180253">
    <property type="component" value="Unassembled WGS sequence"/>
</dbReference>
<evidence type="ECO:0000259" key="10">
    <source>
        <dbReference type="PROSITE" id="PS51790"/>
    </source>
</evidence>
<name>A0A1S1N5G0_9GAMM</name>
<accession>A0A1S1N5G0</accession>
<evidence type="ECO:0000256" key="9">
    <source>
        <dbReference type="ARBA" id="ARBA00075819"/>
    </source>
</evidence>
<sequence length="146" mass="16208">MLKWRDILNFANNGNPEPSHRVEKTPQQWQSELDEEVYYITRHKGTERPFSSGSCSVFESGKYACACCGNVLFDGDEKFESGSGWPSFTQPAQGNAIAYIGDSSHGMQRVEIVCNVCDAHLGHVFPDGPPPSCLRYCVNALSMKKL</sequence>
<evidence type="ECO:0000256" key="7">
    <source>
        <dbReference type="ARBA" id="ARBA00023002"/>
    </source>
</evidence>
<dbReference type="GO" id="GO:0030091">
    <property type="term" value="P:protein repair"/>
    <property type="evidence" value="ECO:0007669"/>
    <property type="project" value="InterPro"/>
</dbReference>